<dbReference type="SUPFAM" id="SSF54427">
    <property type="entry name" value="NTF2-like"/>
    <property type="match status" value="1"/>
</dbReference>
<dbReference type="Gene3D" id="3.10.450.50">
    <property type="match status" value="1"/>
</dbReference>
<evidence type="ECO:0000313" key="3">
    <source>
        <dbReference type="Proteomes" id="UP001597216"/>
    </source>
</evidence>
<evidence type="ECO:0000313" key="2">
    <source>
        <dbReference type="EMBL" id="MFD1191589.1"/>
    </source>
</evidence>
<evidence type="ECO:0000259" key="1">
    <source>
        <dbReference type="Pfam" id="PF12680"/>
    </source>
</evidence>
<protein>
    <submittedName>
        <fullName evidence="2">Nuclear transport factor 2 family protein</fullName>
    </submittedName>
</protein>
<reference evidence="3" key="1">
    <citation type="journal article" date="2019" name="Int. J. Syst. Evol. Microbiol.">
        <title>The Global Catalogue of Microorganisms (GCM) 10K type strain sequencing project: providing services to taxonomists for standard genome sequencing and annotation.</title>
        <authorList>
            <consortium name="The Broad Institute Genomics Platform"/>
            <consortium name="The Broad Institute Genome Sequencing Center for Infectious Disease"/>
            <person name="Wu L."/>
            <person name="Ma J."/>
        </authorList>
    </citation>
    <scope>NUCLEOTIDE SEQUENCE [LARGE SCALE GENOMIC DNA]</scope>
    <source>
        <strain evidence="3">CCUG 55074</strain>
    </source>
</reference>
<keyword evidence="3" id="KW-1185">Reference proteome</keyword>
<dbReference type="InterPro" id="IPR037401">
    <property type="entry name" value="SnoaL-like"/>
</dbReference>
<gene>
    <name evidence="2" type="ORF">ACFQ27_13450</name>
</gene>
<organism evidence="2 3">
    <name type="scientific">Phenylobacterium conjunctum</name>
    <dbReference type="NCBI Taxonomy" id="1298959"/>
    <lineage>
        <taxon>Bacteria</taxon>
        <taxon>Pseudomonadati</taxon>
        <taxon>Pseudomonadota</taxon>
        <taxon>Alphaproteobacteria</taxon>
        <taxon>Caulobacterales</taxon>
        <taxon>Caulobacteraceae</taxon>
        <taxon>Phenylobacterium</taxon>
    </lineage>
</organism>
<dbReference type="Pfam" id="PF12680">
    <property type="entry name" value="SnoaL_2"/>
    <property type="match status" value="1"/>
</dbReference>
<dbReference type="RefSeq" id="WP_377353937.1">
    <property type="nucleotide sequence ID" value="NZ_JBHTLQ010000030.1"/>
</dbReference>
<dbReference type="Proteomes" id="UP001597216">
    <property type="component" value="Unassembled WGS sequence"/>
</dbReference>
<sequence length="127" mass="14066">MTAAEIQALADRFFSAIEAGDIAAVGDCYADDVVIWHNDDKLETDKAANLKVLGGFIRIAPKRSYSDRRMILMENGFVQQHVLIAERADGRRLELPACLVIQVANGRITRLDEYLDSATVKAWSLAT</sequence>
<dbReference type="InterPro" id="IPR032710">
    <property type="entry name" value="NTF2-like_dom_sf"/>
</dbReference>
<dbReference type="EMBL" id="JBHTLQ010000030">
    <property type="protein sequence ID" value="MFD1191589.1"/>
    <property type="molecule type" value="Genomic_DNA"/>
</dbReference>
<comment type="caution">
    <text evidence="2">The sequence shown here is derived from an EMBL/GenBank/DDBJ whole genome shotgun (WGS) entry which is preliminary data.</text>
</comment>
<accession>A0ABW3T347</accession>
<proteinExistence type="predicted"/>
<name>A0ABW3T347_9CAUL</name>
<feature type="domain" description="SnoaL-like" evidence="1">
    <location>
        <begin position="11"/>
        <end position="110"/>
    </location>
</feature>